<feature type="compositionally biased region" description="Basic residues" evidence="1">
    <location>
        <begin position="85"/>
        <end position="104"/>
    </location>
</feature>
<evidence type="ECO:0000313" key="2">
    <source>
        <dbReference type="EMBL" id="KAJ4843927.1"/>
    </source>
</evidence>
<protein>
    <submittedName>
        <fullName evidence="2">Uncharacterized protein</fullName>
    </submittedName>
</protein>
<dbReference type="AlphaFoldDB" id="A0A9Q0G650"/>
<accession>A0A9Q0G650</accession>
<evidence type="ECO:0000313" key="3">
    <source>
        <dbReference type="Proteomes" id="UP001141552"/>
    </source>
</evidence>
<dbReference type="EMBL" id="JAKUCV010002105">
    <property type="protein sequence ID" value="KAJ4843927.1"/>
    <property type="molecule type" value="Genomic_DNA"/>
</dbReference>
<evidence type="ECO:0000256" key="1">
    <source>
        <dbReference type="SAM" id="MobiDB-lite"/>
    </source>
</evidence>
<dbReference type="Proteomes" id="UP001141552">
    <property type="component" value="Unassembled WGS sequence"/>
</dbReference>
<feature type="compositionally biased region" description="Basic and acidic residues" evidence="1">
    <location>
        <begin position="47"/>
        <end position="57"/>
    </location>
</feature>
<reference evidence="2" key="2">
    <citation type="journal article" date="2023" name="Plants (Basel)">
        <title>Annotation of the Turnera subulata (Passifloraceae) Draft Genome Reveals the S-Locus Evolved after the Divergence of Turneroideae from Passifloroideae in a Stepwise Manner.</title>
        <authorList>
            <person name="Henning P.M."/>
            <person name="Roalson E.H."/>
            <person name="Mir W."/>
            <person name="McCubbin A.G."/>
            <person name="Shore J.S."/>
        </authorList>
    </citation>
    <scope>NUCLEOTIDE SEQUENCE</scope>
    <source>
        <strain evidence="2">F60SS</strain>
    </source>
</reference>
<keyword evidence="3" id="KW-1185">Reference proteome</keyword>
<sequence>MSNFELCYAEGIDPVPEKEDWPKVAGEPCLPPQVMEEKKHGKRPMARRREEGEERAAHPYISTRRGTKIKCQNRLQCGHNILTCKHPRHPNAKPRKERPGKRKRGEGGERTRAPSNTNKGSSSQPNSSSIQASAPTTTSSSSQPLPTRRSMQQPSRKPWTLCKNFPASQLW</sequence>
<proteinExistence type="predicted"/>
<reference evidence="2" key="1">
    <citation type="submission" date="2022-02" db="EMBL/GenBank/DDBJ databases">
        <authorList>
            <person name="Henning P.M."/>
            <person name="McCubbin A.G."/>
            <person name="Shore J.S."/>
        </authorList>
    </citation>
    <scope>NUCLEOTIDE SEQUENCE</scope>
    <source>
        <strain evidence="2">F60SS</strain>
        <tissue evidence="2">Leaves</tissue>
    </source>
</reference>
<feature type="compositionally biased region" description="Low complexity" evidence="1">
    <location>
        <begin position="121"/>
        <end position="150"/>
    </location>
</feature>
<organism evidence="2 3">
    <name type="scientific">Turnera subulata</name>
    <dbReference type="NCBI Taxonomy" id="218843"/>
    <lineage>
        <taxon>Eukaryota</taxon>
        <taxon>Viridiplantae</taxon>
        <taxon>Streptophyta</taxon>
        <taxon>Embryophyta</taxon>
        <taxon>Tracheophyta</taxon>
        <taxon>Spermatophyta</taxon>
        <taxon>Magnoliopsida</taxon>
        <taxon>eudicotyledons</taxon>
        <taxon>Gunneridae</taxon>
        <taxon>Pentapetalae</taxon>
        <taxon>rosids</taxon>
        <taxon>fabids</taxon>
        <taxon>Malpighiales</taxon>
        <taxon>Passifloraceae</taxon>
        <taxon>Turnera</taxon>
    </lineage>
</organism>
<gene>
    <name evidence="2" type="ORF">Tsubulata_046001</name>
</gene>
<name>A0A9Q0G650_9ROSI</name>
<comment type="caution">
    <text evidence="2">The sequence shown here is derived from an EMBL/GenBank/DDBJ whole genome shotgun (WGS) entry which is preliminary data.</text>
</comment>
<feature type="region of interest" description="Disordered" evidence="1">
    <location>
        <begin position="14"/>
        <end position="171"/>
    </location>
</feature>